<proteinExistence type="predicted"/>
<evidence type="ECO:0000313" key="4">
    <source>
        <dbReference type="Proteomes" id="UP000053477"/>
    </source>
</evidence>
<dbReference type="InParanoid" id="A0A0H2RVG6"/>
<organism evidence="3 4">
    <name type="scientific">Schizopora paradoxa</name>
    <dbReference type="NCBI Taxonomy" id="27342"/>
    <lineage>
        <taxon>Eukaryota</taxon>
        <taxon>Fungi</taxon>
        <taxon>Dikarya</taxon>
        <taxon>Basidiomycota</taxon>
        <taxon>Agaricomycotina</taxon>
        <taxon>Agaricomycetes</taxon>
        <taxon>Hymenochaetales</taxon>
        <taxon>Schizoporaceae</taxon>
        <taxon>Schizopora</taxon>
    </lineage>
</organism>
<gene>
    <name evidence="3" type="ORF">SCHPADRAFT_901840</name>
</gene>
<feature type="region of interest" description="Disordered" evidence="2">
    <location>
        <begin position="1"/>
        <end position="71"/>
    </location>
</feature>
<evidence type="ECO:0000256" key="1">
    <source>
        <dbReference type="SAM" id="Coils"/>
    </source>
</evidence>
<dbReference type="OrthoDB" id="3364141at2759"/>
<name>A0A0H2RVG6_9AGAM</name>
<evidence type="ECO:0000256" key="2">
    <source>
        <dbReference type="SAM" id="MobiDB-lite"/>
    </source>
</evidence>
<keyword evidence="1" id="KW-0175">Coiled coil</keyword>
<reference evidence="3 4" key="1">
    <citation type="submission" date="2015-04" db="EMBL/GenBank/DDBJ databases">
        <title>Complete genome sequence of Schizopora paradoxa KUC8140, a cosmopolitan wood degrader in East Asia.</title>
        <authorList>
            <consortium name="DOE Joint Genome Institute"/>
            <person name="Min B."/>
            <person name="Park H."/>
            <person name="Jang Y."/>
            <person name="Kim J.-J."/>
            <person name="Kim K.H."/>
            <person name="Pangilinan J."/>
            <person name="Lipzen A."/>
            <person name="Riley R."/>
            <person name="Grigoriev I.V."/>
            <person name="Spatafora J.W."/>
            <person name="Choi I.-G."/>
        </authorList>
    </citation>
    <scope>NUCLEOTIDE SEQUENCE [LARGE SCALE GENOMIC DNA]</scope>
    <source>
        <strain evidence="3 4">KUC8140</strain>
    </source>
</reference>
<dbReference type="AlphaFoldDB" id="A0A0H2RVG6"/>
<accession>A0A0H2RVG6</accession>
<dbReference type="STRING" id="27342.A0A0H2RVG6"/>
<evidence type="ECO:0000313" key="3">
    <source>
        <dbReference type="EMBL" id="KLO16015.1"/>
    </source>
</evidence>
<sequence length="361" mass="39297">MMSTFTHDPLRHPWFSASMKRKHSESSDDEDASPVRPRAVLLSTSSSLDNLQGGDGDITIGAGPSILPTPPPERAELARGRWDGELDAEHDKKRRRCDTIERKMARLQLQQNAAQTEAVNGGGAQPIHSIHPFVSAPPLYQTFSSSSTCSNDSTSLGYPYVSHSPMIGSGSVLFDQYAVEEPPSPQFGKPIPLPPPNMPSIQEVRMRGSEPAWYEREKDRIVITDLDELVAEVEAEEEAAKKQRLIDEDEYKSEAEPHPDYAEFADSNADFSISNALLDHLFRGSAHQSKADQGALILYRPPPITSLPPGFGRVESFASHQTSGGASAIGYGGYGDEYGLPLVNGMNSAVDHGVDAMDVEP</sequence>
<keyword evidence="4" id="KW-1185">Reference proteome</keyword>
<protein>
    <submittedName>
        <fullName evidence="3">Uncharacterized protein</fullName>
    </submittedName>
</protein>
<dbReference type="Proteomes" id="UP000053477">
    <property type="component" value="Unassembled WGS sequence"/>
</dbReference>
<feature type="coiled-coil region" evidence="1">
    <location>
        <begin position="90"/>
        <end position="117"/>
    </location>
</feature>
<dbReference type="EMBL" id="KQ085921">
    <property type="protein sequence ID" value="KLO16015.1"/>
    <property type="molecule type" value="Genomic_DNA"/>
</dbReference>